<feature type="region of interest" description="Disordered" evidence="1">
    <location>
        <begin position="97"/>
        <end position="143"/>
    </location>
</feature>
<reference evidence="2 3" key="1">
    <citation type="submission" date="2024-02" db="EMBL/GenBank/DDBJ databases">
        <authorList>
            <person name="Chen Y."/>
            <person name="Shah S."/>
            <person name="Dougan E. K."/>
            <person name="Thang M."/>
            <person name="Chan C."/>
        </authorList>
    </citation>
    <scope>NUCLEOTIDE SEQUENCE [LARGE SCALE GENOMIC DNA]</scope>
</reference>
<gene>
    <name evidence="2" type="ORF">CCMP2556_LOCUS50605</name>
</gene>
<evidence type="ECO:0000256" key="1">
    <source>
        <dbReference type="SAM" id="MobiDB-lite"/>
    </source>
</evidence>
<evidence type="ECO:0000313" key="3">
    <source>
        <dbReference type="Proteomes" id="UP001642484"/>
    </source>
</evidence>
<sequence length="923" mass="103414">QVRPMAARVLETCLKDPILETHLSTHFAMLRGSAKREDRLALLNELVRLGLGDLKEKKRRQGGTGRYVEFHRCPLSPAISATLLDLQVSEAFWPSSIPQSAGQDARPERSPLPPMHGAGKRGRHGEEPADNAEENDARRGRPSAEEVAALYTMRYTLPCERALSKAYLWCNSCDACQDRKGWKAICTYNQPENEIERKSTPITAHGDFSATRAWNPLTATAEHALKQYVQNHTRFTTQDLVRVVEQHQPDRPSDAWLRTWGKNHRVHKGSAASRASSFKWVAADWRQLERELGSVQGVDDAVNELKVADLLLEPEHTAVVFCNPMLLQDTLRSLTNKTYIKLCGDGTFRLTEDDWVLMTVGVLSKHYAASEGVYAFRTVFHPLVFGLANKESQTTYQVLFEALCACADRFADVDLRSACHQYHADMHPGEDLAQKSVFRCASRVTDWAHVIGACNRPKTTKALMPADERIKTFRTGAFATVKSHLTQSGLKLLPLVERAFFCLRCVPTALLFHSITALLLQTLVSQQPPEEKAAKALQRHYFVKHSRQQAQTAFGAFDWPGEPTTFYTAEWWCGLQRIQPGSASGTQAQESWHRWKLKKYLGLRSSLQSFASSLASFTKSRLMDLRAAGSCLPDMPAEPFPDKMVLCDSDALTRQGRSSAEQFFRVQAWDRFDDDDGTTFLCMRRTLATYDHASKTWVRTPDNAVQCPSSGFAQAFANLLRANSETSLTRALLNLGLAQPLSDLEKLLKLLDSYVVVAVGHFAAQFWRRESMAQELSPHTQGFCAFCGEFCLHATCEHMHAAFLVLGQLSLQRPVFPQRSQPVPLFEQQPVQVLLPSALGGLSDQSHPRPQPLAIPREDAALAAFLRCHQWTLWNPPLQQQQITVHQLSVLSFADLRLALPSLPSGVLLQMQSAATKWVQHQA</sequence>
<proteinExistence type="predicted"/>
<feature type="non-terminal residue" evidence="2">
    <location>
        <position position="1"/>
    </location>
</feature>
<evidence type="ECO:0008006" key="4">
    <source>
        <dbReference type="Google" id="ProtNLM"/>
    </source>
</evidence>
<comment type="caution">
    <text evidence="2">The sequence shown here is derived from an EMBL/GenBank/DDBJ whole genome shotgun (WGS) entry which is preliminary data.</text>
</comment>
<keyword evidence="3" id="KW-1185">Reference proteome</keyword>
<accession>A0ABP0S8B8</accession>
<dbReference type="EMBL" id="CAXAMN010027138">
    <property type="protein sequence ID" value="CAK9108613.1"/>
    <property type="molecule type" value="Genomic_DNA"/>
</dbReference>
<evidence type="ECO:0000313" key="2">
    <source>
        <dbReference type="EMBL" id="CAK9108613.1"/>
    </source>
</evidence>
<dbReference type="Proteomes" id="UP001642484">
    <property type="component" value="Unassembled WGS sequence"/>
</dbReference>
<name>A0ABP0S8B8_9DINO</name>
<feature type="non-terminal residue" evidence="2">
    <location>
        <position position="923"/>
    </location>
</feature>
<organism evidence="2 3">
    <name type="scientific">Durusdinium trenchii</name>
    <dbReference type="NCBI Taxonomy" id="1381693"/>
    <lineage>
        <taxon>Eukaryota</taxon>
        <taxon>Sar</taxon>
        <taxon>Alveolata</taxon>
        <taxon>Dinophyceae</taxon>
        <taxon>Suessiales</taxon>
        <taxon>Symbiodiniaceae</taxon>
        <taxon>Durusdinium</taxon>
    </lineage>
</organism>
<protein>
    <recommendedName>
        <fullName evidence="4">MULE transposase domain-containing protein</fullName>
    </recommendedName>
</protein>